<organism evidence="1 2">
    <name type="scientific">Thanatephorus cucumeris (strain AG1-IA)</name>
    <name type="common">Rice sheath blight fungus</name>
    <name type="synonym">Rhizoctonia solani</name>
    <dbReference type="NCBI Taxonomy" id="983506"/>
    <lineage>
        <taxon>Eukaryota</taxon>
        <taxon>Fungi</taxon>
        <taxon>Dikarya</taxon>
        <taxon>Basidiomycota</taxon>
        <taxon>Agaricomycotina</taxon>
        <taxon>Agaricomycetes</taxon>
        <taxon>Cantharellales</taxon>
        <taxon>Ceratobasidiaceae</taxon>
        <taxon>Rhizoctonia</taxon>
        <taxon>Rhizoctonia solani AG-1</taxon>
    </lineage>
</organism>
<gene>
    <name evidence="1" type="ORF">AG1IA_09311</name>
</gene>
<sequence length="68" mass="7764">MDFCEKTGYDFASVGWIIGPDNDTTHASPYPTQYDPTSPASMLSEDFRVVPCPPEMGRRAPRYYGRKW</sequence>
<reference evidence="1 2" key="1">
    <citation type="journal article" date="2013" name="Nat. Commun.">
        <title>The evolution and pathogenic mechanisms of the rice sheath blight pathogen.</title>
        <authorList>
            <person name="Zheng A."/>
            <person name="Lin R."/>
            <person name="Xu L."/>
            <person name="Qin P."/>
            <person name="Tang C."/>
            <person name="Ai P."/>
            <person name="Zhang D."/>
            <person name="Liu Y."/>
            <person name="Sun Z."/>
            <person name="Feng H."/>
            <person name="Wang Y."/>
            <person name="Chen Y."/>
            <person name="Liang X."/>
            <person name="Fu R."/>
            <person name="Li Q."/>
            <person name="Zhang J."/>
            <person name="Yu X."/>
            <person name="Xie Z."/>
            <person name="Ding L."/>
            <person name="Guan P."/>
            <person name="Tang J."/>
            <person name="Liang Y."/>
            <person name="Wang S."/>
            <person name="Deng Q."/>
            <person name="Li S."/>
            <person name="Zhu J."/>
            <person name="Wang L."/>
            <person name="Liu H."/>
            <person name="Li P."/>
        </authorList>
    </citation>
    <scope>NUCLEOTIDE SEQUENCE [LARGE SCALE GENOMIC DNA]</scope>
    <source>
        <strain evidence="2">AG-1 IA</strain>
    </source>
</reference>
<protein>
    <submittedName>
        <fullName evidence="1">Uncharacterized protein</fullName>
    </submittedName>
</protein>
<accession>L8WJX0</accession>
<keyword evidence="2" id="KW-1185">Reference proteome</keyword>
<dbReference type="AlphaFoldDB" id="L8WJX0"/>
<comment type="caution">
    <text evidence="1">The sequence shown here is derived from an EMBL/GenBank/DDBJ whole genome shotgun (WGS) entry which is preliminary data.</text>
</comment>
<dbReference type="HOGENOM" id="CLU_2795713_0_0_1"/>
<dbReference type="Proteomes" id="UP000011668">
    <property type="component" value="Unassembled WGS sequence"/>
</dbReference>
<evidence type="ECO:0000313" key="1">
    <source>
        <dbReference type="EMBL" id="ELU36659.1"/>
    </source>
</evidence>
<proteinExistence type="predicted"/>
<evidence type="ECO:0000313" key="2">
    <source>
        <dbReference type="Proteomes" id="UP000011668"/>
    </source>
</evidence>
<name>L8WJX0_THACA</name>
<dbReference type="EMBL" id="AFRT01003161">
    <property type="protein sequence ID" value="ELU36659.1"/>
    <property type="molecule type" value="Genomic_DNA"/>
</dbReference>